<organism evidence="2 3">
    <name type="scientific">Entamoeba histolytica</name>
    <dbReference type="NCBI Taxonomy" id="5759"/>
    <lineage>
        <taxon>Eukaryota</taxon>
        <taxon>Amoebozoa</taxon>
        <taxon>Evosea</taxon>
        <taxon>Archamoebae</taxon>
        <taxon>Mastigamoebida</taxon>
        <taxon>Entamoebidae</taxon>
        <taxon>Entamoeba</taxon>
    </lineage>
</organism>
<sequence>MFFENNTIEQLDKLISEVTDPVMRNVFERVVGIMKNFTIITLLKTLGIKTKTEVCGFLSKHTIEIEDKNKLMEFYQIKEDEIQGAKDESDASVLCDLLCDNESPEITDIKKRLDSLEVKIDKSNSFSTTRQTGFLRPTSPGITLGNKNGDSQVRTEISNTKKILEDGIANLQSQIDDLKRNSFSIPQSPREYEKKISRTSSKKLIEFEKDKEKEEKKEEKKLRKSQTKKDEEERKKLLKEEEEKKKATKRETKLTKKELEELEKQKKTEEEEEKRKQKEEEERKKKEELKKQKEEEERIKLKKEAEAKMQQEMRREAFDEDEQLIALGAQMEILQEWSGLLNCEILFDSDNDDAESDNMQFNEKVMFKENCFFINFDKKGNVFGAFMKENIGLLDEDVDDDQHFIFSLKKENKTCPKRWFIKSGKEGGIKLFSNNDCLYQIGNVNFGCFGISKISLKRNVCCTLSEEYEGISDLDLVGTNWKFFSLERVVVVHMF</sequence>
<accession>A0A5K1VET9</accession>
<dbReference type="Proteomes" id="UP000078387">
    <property type="component" value="Unassembled WGS sequence"/>
</dbReference>
<gene>
    <name evidence="2" type="ORF">CL6EHI_033690</name>
</gene>
<dbReference type="VEuPathDB" id="AmoebaDB:KM1_098030"/>
<dbReference type="OMA" id="DAENDNM"/>
<feature type="region of interest" description="Disordered" evidence="1">
    <location>
        <begin position="129"/>
        <end position="151"/>
    </location>
</feature>
<evidence type="ECO:0000256" key="1">
    <source>
        <dbReference type="SAM" id="MobiDB-lite"/>
    </source>
</evidence>
<dbReference type="VEuPathDB" id="AmoebaDB:KM1_098040"/>
<feature type="region of interest" description="Disordered" evidence="1">
    <location>
        <begin position="262"/>
        <end position="297"/>
    </location>
</feature>
<dbReference type="VEuPathDB" id="AmoebaDB:EHI7A_106930"/>
<dbReference type="EMBL" id="BDEQ01000001">
    <property type="protein sequence ID" value="GAT96106.1"/>
    <property type="molecule type" value="Genomic_DNA"/>
</dbReference>
<feature type="region of interest" description="Disordered" evidence="1">
    <location>
        <begin position="214"/>
        <end position="235"/>
    </location>
</feature>
<protein>
    <recommendedName>
        <fullName evidence="4">TLDc domain-containing protein</fullName>
    </recommendedName>
</protein>
<evidence type="ECO:0000313" key="2">
    <source>
        <dbReference type="EMBL" id="GAT96106.1"/>
    </source>
</evidence>
<reference evidence="2 3" key="1">
    <citation type="submission" date="2016-05" db="EMBL/GenBank/DDBJ databases">
        <title>First whole genome sequencing of Entamoeba histolytica HM1:IMSS-clone-6.</title>
        <authorList>
            <person name="Mukherjee Avik.K."/>
            <person name="Izumyama S."/>
            <person name="Nakada-Tsukui K."/>
            <person name="Nozaki T."/>
        </authorList>
    </citation>
    <scope>NUCLEOTIDE SEQUENCE [LARGE SCALE GENOMIC DNA]</scope>
    <source>
        <strain evidence="2 3">HM1:IMSS clone 6</strain>
    </source>
</reference>
<name>A0A5K1VET9_ENTHI</name>
<dbReference type="VEuPathDB" id="AmoebaDB:EHI8A_050380"/>
<evidence type="ECO:0000313" key="3">
    <source>
        <dbReference type="Proteomes" id="UP000078387"/>
    </source>
</evidence>
<dbReference type="VEuPathDB" id="AmoebaDB:EHI5A_081550"/>
<comment type="caution">
    <text evidence="2">The sequence shown here is derived from an EMBL/GenBank/DDBJ whole genome shotgun (WGS) entry which is preliminary data.</text>
</comment>
<dbReference type="VEuPathDB" id="AmoebaDB:EHI_033690"/>
<evidence type="ECO:0008006" key="4">
    <source>
        <dbReference type="Google" id="ProtNLM"/>
    </source>
</evidence>
<dbReference type="AlphaFoldDB" id="A0A5K1VET9"/>
<proteinExistence type="predicted"/>